<reference evidence="2" key="1">
    <citation type="journal article" date="2023" name="Hortic. Res.">
        <title>A chromosome-level phased genome enabling allele-level studies in sweet orange: a case study on citrus Huanglongbing tolerance.</title>
        <authorList>
            <person name="Wu B."/>
            <person name="Yu Q."/>
            <person name="Deng Z."/>
            <person name="Duan Y."/>
            <person name="Luo F."/>
            <person name="Gmitter F. Jr."/>
        </authorList>
    </citation>
    <scope>NUCLEOTIDE SEQUENCE [LARGE SCALE GENOMIC DNA]</scope>
    <source>
        <strain evidence="2">cv. Valencia</strain>
    </source>
</reference>
<protein>
    <submittedName>
        <fullName evidence="1">CCHC-type domain-containing protein</fullName>
    </submittedName>
</protein>
<evidence type="ECO:0000313" key="1">
    <source>
        <dbReference type="EMBL" id="KAH9777296.1"/>
    </source>
</evidence>
<comment type="caution">
    <text evidence="1">The sequence shown here is derived from an EMBL/GenBank/DDBJ whole genome shotgun (WGS) entry which is preliminary data.</text>
</comment>
<accession>A0ACB8LV91</accession>
<dbReference type="EMBL" id="CM039172">
    <property type="protein sequence ID" value="KAH9777296.1"/>
    <property type="molecule type" value="Genomic_DNA"/>
</dbReference>
<sequence>MTTRTNFYKNPSSAYKKDISLSSVLQNLRAYNIATGNASPIEERPPPEDRNPRVKRRRFSKPQPDSCSNPEDEGKDGPMSHQDYIDKRRKEVSSNQSYSEELTADVLRTSSSVINLVGYDSDDNDSPECKEREDPLNSDNISEVESIKSRSEQRYPVAGEPVCVVCGKYGEYICNETDDDICSPECKAELLKNLKPVEGSSRNENSDVSSSTYEVAPPVPEFGKDFCVYNCNQWSKTISSLCTYECWKCKRPGHLAEDCLVMTSSQEAMGQKKSNSISRDLLQLYRRCHQVGKSLSAANCSACRGSLNLATCLDCSAVFCDNAGHLNEHIKGHSSHKKYYSHKLKRLVKCCKSTCKVTDITDLMACHYCFSKTFDKFYDMYTTTWKGAGLSIIWNSICCEDHFEWHRKNCLNADVEDTAYIISRSNRKDKQVQISEFIF</sequence>
<organism evidence="1 2">
    <name type="scientific">Citrus sinensis</name>
    <name type="common">Sweet orange</name>
    <name type="synonym">Citrus aurantium var. sinensis</name>
    <dbReference type="NCBI Taxonomy" id="2711"/>
    <lineage>
        <taxon>Eukaryota</taxon>
        <taxon>Viridiplantae</taxon>
        <taxon>Streptophyta</taxon>
        <taxon>Embryophyta</taxon>
        <taxon>Tracheophyta</taxon>
        <taxon>Spermatophyta</taxon>
        <taxon>Magnoliopsida</taxon>
        <taxon>eudicotyledons</taxon>
        <taxon>Gunneridae</taxon>
        <taxon>Pentapetalae</taxon>
        <taxon>rosids</taxon>
        <taxon>malvids</taxon>
        <taxon>Sapindales</taxon>
        <taxon>Rutaceae</taxon>
        <taxon>Aurantioideae</taxon>
        <taxon>Citrus</taxon>
    </lineage>
</organism>
<keyword evidence="2" id="KW-1185">Reference proteome</keyword>
<evidence type="ECO:0000313" key="2">
    <source>
        <dbReference type="Proteomes" id="UP000829398"/>
    </source>
</evidence>
<dbReference type="Proteomes" id="UP000829398">
    <property type="component" value="Chromosome 3"/>
</dbReference>
<name>A0ACB8LV91_CITSI</name>
<gene>
    <name evidence="1" type="ORF">KPL71_006968</name>
</gene>
<proteinExistence type="predicted"/>